<feature type="transmembrane region" description="Helical" evidence="2">
    <location>
        <begin position="12"/>
        <end position="33"/>
    </location>
</feature>
<dbReference type="InterPro" id="IPR018247">
    <property type="entry name" value="EF_Hand_1_Ca_BS"/>
</dbReference>
<dbReference type="GO" id="GO:0000272">
    <property type="term" value="P:polysaccharide catabolic process"/>
    <property type="evidence" value="ECO:0007669"/>
    <property type="project" value="InterPro"/>
</dbReference>
<evidence type="ECO:0000259" key="3">
    <source>
        <dbReference type="PROSITE" id="PS51766"/>
    </source>
</evidence>
<dbReference type="CDD" id="cd14256">
    <property type="entry name" value="Dockerin_I"/>
    <property type="match status" value="1"/>
</dbReference>
<dbReference type="PROSITE" id="PS00018">
    <property type="entry name" value="EF_HAND_1"/>
    <property type="match status" value="2"/>
</dbReference>
<evidence type="ECO:0000313" key="4">
    <source>
        <dbReference type="EMBL" id="MAG18001.1"/>
    </source>
</evidence>
<sequence>MGSKGFSIIELVIGIIAVIAVVAVVATIADVLFNSSDSGDGTVTTEPPVIDSDSGAVVGELCSDQLHLIGDSPWPAGDGCNTCSCGSDGSITCTKIACGGFPDSDPLPKVKYKWNWQDIAADSCDADVSDAIFCDSTQFTIALLKSINDFQNTGSAKSRSSFSGFEFEANLMKSGFSDDFRKDFDQYYQSSFFADLGTPTFYNNSDGLWQYFYDSSNDGRFVFQNNGQPWTSGMSLEPGVYTVTVTIPGTFNLSSPQDDPIEVNFEFVSAPARDSVLYYLPFNAELGLRSASGKIDRIGYGVGFSGTDTEDIPINSLVNFDVSELKLSDGIVRLSKAETRTSLVELNDPINLVKRGELLKISRGTNNNSYNLKFSPSIPNPVLFKVTRPEGSPGSFPIFYTVYDGSSLFEFEPQPQSFINWTTTSNSCRDFTGVLLTALYGEGVFDTVANSTQIPDESTRNSTFGFSWNNVSALGNVTLESVVYAHSSDRSIQVDFSNDNPQPTDPFGTFVSIGDSGIASGNTFSLNGTYNKLLDNTTKSLADVFALVEAGYVNVIETDDSITFVWNQNKILELVDASRQELFNECILAVAQETNPPAVTLTAVPVSGVVPLDVKFEVACSDAEDDADTVNDYPAQFCRIDFGAHVEVVEGNLADADEVGDSITWFRFPWHINNDKWVTVRYSEPGTFTAKGTAKDKDGNEVETTKTITVTQENIPPTSGRLLSSSVFVDTIADGSTTGIGYVEVTKGTDVIELYDGQVYPFGSASTGEPIPYKVKIVPASNNPNALYAIQVKAFDEEWIDSEDGLPDYGPLSVGDTANFLQSLSIGTLGKDFVNIEFLGFNGNGSQEGDDVEIVVYGQQVIREITGAEILTLENGASGITDSGVTVSVQSVSGGSCVVNGSVATIDLSDLEAYLLVNGDEFVNNLLVGETRITASGTRVTFESISGGSCGVAGGGIAVLDLSDIELDITIGGELNFGAGAKVYRSALNSSPGSVEVGAGLTSNSALTDAQLPHLFNNAITQRVNPNATSLVTRERIGVEVDAFLEGGELIATIDGGNFSGLAYETTLGSPETGLDLGTTHFVDDSIDNVTIILFGEQYKLAEARLTAPRYVRLVKSSSRETYKVGETIQGLVGAGLIAGQDVSINVTQVEAIDETATEFEATFELFYTPAGDNRLIFVESQKVGSGVNLRDVFGIVPPNQRINLLSNPGFEEGSLGTGNSNAGSNGAIITDWVGVDCPNCAGDFFWDTSVKHSGINSVKLTTDGSKNYNIVLQGNDPLAPLEQGETYKLTGWMKSNLSSGQCTMDVVKWDNGALELTSGISALRPTISGIMGWTNYSMDFTIPQGVTQTQFRVIQRPRGSANPVGDCWFDDMRLVKGVPEVSEKLITFTVFDASNNFTQLSGVTVRILQDSVLVIEGTTDLQGEALFELEMGEYEFVVSKSGYDSQGDSFTVANLSHTFAISLVEVSGETLTLAVGESVTTDSGISVRFDGVDSYVCSTFSFACVEEPVDVVVRLTTSIDSDIEALFIGLNETITTDSGVTVSFDSSTAVCGGVLGFLCGVNPAEMSIDVTVSSEALPVFCGDIPVSSCDVAGNVVTCVGGQYARGDATFSEAEACVSQWDQSNPSAADQQRVTDLLACLLDYNAGTIDLLALLRCISVFNTPLCDLPGDIDGDGEITCGDVSLIAERWQTGGYYSCLDSDNSGVLGINEAIGGISNLIDEHNLDCGETASVNLQEGWNLISIPVVDGLSVSDLQSKCDIASSIWAWDAAYGRYEQEGTKLEAGKGYFVKANESCTFIISGTPFSFEGFSIPRGLSLIGSTTVSVNVSDILGTCPLDTEFYLYAPLTDPLNSASSVPTAKSSTDEVYIQTTTLSPSKGYWVKNNSDEACSLAAGESACDLPGDIDGDGSVTCDDYDLIEELWNSEVDPASCVDSNDDGVVNIFDWLAFIDNVPAGLDCSVPQVSCLDGQRIGDVDRDGKVNITDSLLASHITTGLVASPSNICCVDVTQDGVINHDDVDEIVNIAVGNAESPGTCDEEVVVSGETLTLAVGQTATTDSGISVTFDSVDSYVCSSADFACVEEPVDVVVNLTIVDDSEAETITVSTNAIAETDSGITVEIDNYSAVCGGVLGFLCGVNPAEMSIDITVSSEELTVSVSPPGKPTWFGVAPAENIDGAVRVTWNPVVGADFYNLYRHNSVTGVTESEPFLDDYVGTVSATYGTISYFDRDLSSGSYCYRVTAENAGGESGVATNTVGGAGDCATVEGVPQVTAPGFPSWYGAAAVDAGTIRITWNTDRGGETFNLYRVNPSTVVGEIDPQRDEISSSPFVTDLFGSGDIINYFDEGLAAGTYCYTVTGVNSGGESAFAFNTQDGSGPCATVEGVPQVTAPGFPSWYGVAPAENRENTVRITWNPVSSADFYNLYRHDSVTGVTESEPFLDDYVGTISEIYGTITYLEENLSAGTYCYRVTAENAGGESGVATNTVGGAGECATLESTELPVAPTELSAVANNNGFIDLSWIASEGATSYDIYDAGNKIGSSSSISYEDDSLTDYVEHCYEVKAVNSAGASASFSNEACATPLEE</sequence>
<keyword evidence="2" id="KW-0812">Transmembrane</keyword>
<feature type="domain" description="Dockerin" evidence="3">
    <location>
        <begin position="1968"/>
        <end position="2034"/>
    </location>
</feature>
<evidence type="ECO:0000313" key="5">
    <source>
        <dbReference type="Proteomes" id="UP000226712"/>
    </source>
</evidence>
<keyword evidence="1" id="KW-0378">Hydrolase</keyword>
<dbReference type="InterPro" id="IPR035986">
    <property type="entry name" value="PKD_dom_sf"/>
</dbReference>
<proteinExistence type="predicted"/>
<dbReference type="GO" id="GO:0016798">
    <property type="term" value="F:hydrolase activity, acting on glycosyl bonds"/>
    <property type="evidence" value="ECO:0007669"/>
    <property type="project" value="InterPro"/>
</dbReference>
<dbReference type="SMART" id="SM00060">
    <property type="entry name" value="FN3"/>
    <property type="match status" value="4"/>
</dbReference>
<dbReference type="Gene3D" id="1.10.1330.10">
    <property type="entry name" value="Dockerin domain"/>
    <property type="match status" value="1"/>
</dbReference>
<dbReference type="SUPFAM" id="SSF63446">
    <property type="entry name" value="Type I dockerin domain"/>
    <property type="match status" value="1"/>
</dbReference>
<dbReference type="EMBL" id="NZBD01000004">
    <property type="protein sequence ID" value="MAG18001.1"/>
    <property type="molecule type" value="Genomic_DNA"/>
</dbReference>
<evidence type="ECO:0000256" key="2">
    <source>
        <dbReference type="SAM" id="Phobius"/>
    </source>
</evidence>
<evidence type="ECO:0000256" key="1">
    <source>
        <dbReference type="ARBA" id="ARBA00022801"/>
    </source>
</evidence>
<dbReference type="SUPFAM" id="SSF49265">
    <property type="entry name" value="Fibronectin type III"/>
    <property type="match status" value="2"/>
</dbReference>
<reference evidence="5" key="1">
    <citation type="submission" date="2017-09" db="EMBL/GenBank/DDBJ databases">
        <title>The Reconstruction of 2,631 Draft Metagenome-Assembled Genomes from the Global Oceans.</title>
        <authorList>
            <person name="Tully B.J."/>
            <person name="Graham E.D."/>
            <person name="Heidelberg J.F."/>
        </authorList>
    </citation>
    <scope>NUCLEOTIDE SEQUENCE [LARGE SCALE GENOMIC DNA]</scope>
</reference>
<dbReference type="InterPro" id="IPR013783">
    <property type="entry name" value="Ig-like_fold"/>
</dbReference>
<keyword evidence="2" id="KW-0472">Membrane</keyword>
<name>A0A2D6LP94_9ARCH</name>
<dbReference type="Gene3D" id="2.60.120.260">
    <property type="entry name" value="Galactose-binding domain-like"/>
    <property type="match status" value="1"/>
</dbReference>
<dbReference type="Gene3D" id="2.60.40.10">
    <property type="entry name" value="Immunoglobulins"/>
    <property type="match status" value="5"/>
</dbReference>
<dbReference type="Proteomes" id="UP000226712">
    <property type="component" value="Unassembled WGS sequence"/>
</dbReference>
<keyword evidence="2" id="KW-1133">Transmembrane helix</keyword>
<dbReference type="InterPro" id="IPR016134">
    <property type="entry name" value="Dockerin_dom"/>
</dbReference>
<dbReference type="InterPro" id="IPR036439">
    <property type="entry name" value="Dockerin_dom_sf"/>
</dbReference>
<organism evidence="4 5">
    <name type="scientific">Candidatus Iainarchaeum sp</name>
    <dbReference type="NCBI Taxonomy" id="3101447"/>
    <lineage>
        <taxon>Archaea</taxon>
        <taxon>Candidatus Iainarchaeota</taxon>
        <taxon>Candidatus Iainarchaeia</taxon>
        <taxon>Candidatus Iainarchaeales</taxon>
        <taxon>Candidatus Iainarchaeaceae</taxon>
        <taxon>Candidatus Iainarchaeum</taxon>
    </lineage>
</organism>
<accession>A0A2D6LP94</accession>
<dbReference type="Pfam" id="PF02018">
    <property type="entry name" value="CBM_4_9"/>
    <property type="match status" value="1"/>
</dbReference>
<dbReference type="InterPro" id="IPR003305">
    <property type="entry name" value="CenC_carb-bd"/>
</dbReference>
<gene>
    <name evidence="4" type="ORF">CL944_00835</name>
</gene>
<dbReference type="InterPro" id="IPR003961">
    <property type="entry name" value="FN3_dom"/>
</dbReference>
<dbReference type="Gene3D" id="2.60.40.1120">
    <property type="entry name" value="Carboxypeptidase-like, regulatory domain"/>
    <property type="match status" value="1"/>
</dbReference>
<comment type="caution">
    <text evidence="4">The sequence shown here is derived from an EMBL/GenBank/DDBJ whole genome shotgun (WGS) entry which is preliminary data.</text>
</comment>
<dbReference type="SUPFAM" id="SSF49299">
    <property type="entry name" value="PKD domain"/>
    <property type="match status" value="1"/>
</dbReference>
<protein>
    <recommendedName>
        <fullName evidence="3">Dockerin domain-containing protein</fullName>
    </recommendedName>
</protein>
<dbReference type="InterPro" id="IPR036116">
    <property type="entry name" value="FN3_sf"/>
</dbReference>
<dbReference type="PROSITE" id="PS51766">
    <property type="entry name" value="DOCKERIN"/>
    <property type="match status" value="1"/>
</dbReference>